<gene>
    <name evidence="1" type="ORF">PQR62_09590</name>
</gene>
<dbReference type="Proteomes" id="UP001629246">
    <property type="component" value="Unassembled WGS sequence"/>
</dbReference>
<protein>
    <submittedName>
        <fullName evidence="1">Uncharacterized protein</fullName>
    </submittedName>
</protein>
<keyword evidence="2" id="KW-1185">Reference proteome</keyword>
<sequence>MADLARLDADQLKQLARQSAAIVASCICDNSVFAGWGSLPLSLPENQLEDIGTLLQDAYVEPSFVEYHPDGSRYESPTAPVAVHYFPYNRCNVARCTLCGRHYLRYVEAGGYFVDRRIRALLDATLVSDAPLAA</sequence>
<dbReference type="RefSeq" id="WP_408157246.1">
    <property type="nucleotide sequence ID" value="NZ_JAQQFM010000004.1"/>
</dbReference>
<evidence type="ECO:0000313" key="2">
    <source>
        <dbReference type="Proteomes" id="UP001629246"/>
    </source>
</evidence>
<reference evidence="1 2" key="1">
    <citation type="journal article" date="2024" name="Chem. Sci.">
        <title>Discovery of megapolipeptins by genome mining of a Burkholderiales bacteria collection.</title>
        <authorList>
            <person name="Paulo B.S."/>
            <person name="Recchia M.J.J."/>
            <person name="Lee S."/>
            <person name="Fergusson C.H."/>
            <person name="Romanowski S.B."/>
            <person name="Hernandez A."/>
            <person name="Krull N."/>
            <person name="Liu D.Y."/>
            <person name="Cavanagh H."/>
            <person name="Bos A."/>
            <person name="Gray C.A."/>
            <person name="Murphy B.T."/>
            <person name="Linington R.G."/>
            <person name="Eustaquio A.S."/>
        </authorList>
    </citation>
    <scope>NUCLEOTIDE SEQUENCE [LARGE SCALE GENOMIC DNA]</scope>
    <source>
        <strain evidence="1 2">RL21-008-BIB-A</strain>
    </source>
</reference>
<dbReference type="EMBL" id="JAQQFM010000004">
    <property type="protein sequence ID" value="MFL9924518.1"/>
    <property type="molecule type" value="Genomic_DNA"/>
</dbReference>
<name>A0ABW9A723_9BURK</name>
<proteinExistence type="predicted"/>
<evidence type="ECO:0000313" key="1">
    <source>
        <dbReference type="EMBL" id="MFL9924518.1"/>
    </source>
</evidence>
<comment type="caution">
    <text evidence="1">The sequence shown here is derived from an EMBL/GenBank/DDBJ whole genome shotgun (WGS) entry which is preliminary data.</text>
</comment>
<accession>A0ABW9A723</accession>
<organism evidence="1 2">
    <name type="scientific">Herbaspirillum lusitanum</name>
    <dbReference type="NCBI Taxonomy" id="213312"/>
    <lineage>
        <taxon>Bacteria</taxon>
        <taxon>Pseudomonadati</taxon>
        <taxon>Pseudomonadota</taxon>
        <taxon>Betaproteobacteria</taxon>
        <taxon>Burkholderiales</taxon>
        <taxon>Oxalobacteraceae</taxon>
        <taxon>Herbaspirillum</taxon>
    </lineage>
</organism>